<dbReference type="Proteomes" id="UP000595897">
    <property type="component" value="Chromosome"/>
</dbReference>
<gene>
    <name evidence="1" type="ORF">bsdtb5_37330</name>
</gene>
<name>A0A7R7IFU5_9FIRM</name>
<reference evidence="1 2" key="1">
    <citation type="submission" date="2020-11" db="EMBL/GenBank/DDBJ databases">
        <title>Draft genome sequencing of a Lachnospiraceae strain isolated from anoxic soil subjected to BSD treatment.</title>
        <authorList>
            <person name="Uek A."/>
            <person name="Tonouchi A."/>
        </authorList>
    </citation>
    <scope>NUCLEOTIDE SEQUENCE [LARGE SCALE GENOMIC DNA]</scope>
    <source>
        <strain evidence="1 2">TB5</strain>
    </source>
</reference>
<dbReference type="AlphaFoldDB" id="A0A7R7IFU5"/>
<dbReference type="KEGG" id="ahb:bsdtb5_37330"/>
<dbReference type="RefSeq" id="WP_271713486.1">
    <property type="nucleotide sequence ID" value="NZ_AP024169.1"/>
</dbReference>
<evidence type="ECO:0000313" key="2">
    <source>
        <dbReference type="Proteomes" id="UP000595897"/>
    </source>
</evidence>
<protein>
    <submittedName>
        <fullName evidence="1">Uncharacterized protein</fullName>
    </submittedName>
</protein>
<proteinExistence type="predicted"/>
<accession>A0A7R7IFU5</accession>
<sequence>MIIKGKKNKKDVAIVKKNKIENKEPNKVDETMYLIYMTSQDITARNINDYFIKKGFEEVQLWDELNILQLELKNQNTVEFEPMQPFKDAKDIEFLEQSNVKTIYALTIEESDFKDMQEMFKGLLLELGGFYATDTDDFNPVYSVDNL</sequence>
<evidence type="ECO:0000313" key="1">
    <source>
        <dbReference type="EMBL" id="BCN32438.1"/>
    </source>
</evidence>
<organism evidence="1 2">
    <name type="scientific">Anaeromicropila herbilytica</name>
    <dbReference type="NCBI Taxonomy" id="2785025"/>
    <lineage>
        <taxon>Bacteria</taxon>
        <taxon>Bacillati</taxon>
        <taxon>Bacillota</taxon>
        <taxon>Clostridia</taxon>
        <taxon>Lachnospirales</taxon>
        <taxon>Lachnospiraceae</taxon>
        <taxon>Anaeromicropila</taxon>
    </lineage>
</organism>
<keyword evidence="2" id="KW-1185">Reference proteome</keyword>
<dbReference type="EMBL" id="AP024169">
    <property type="protein sequence ID" value="BCN32438.1"/>
    <property type="molecule type" value="Genomic_DNA"/>
</dbReference>